<dbReference type="Pfam" id="PF06250">
    <property type="entry name" value="YhcG_C"/>
    <property type="match status" value="1"/>
</dbReference>
<dbReference type="InterPro" id="IPR041527">
    <property type="entry name" value="YhcG_N"/>
</dbReference>
<dbReference type="EMBL" id="AP035789">
    <property type="protein sequence ID" value="BFO80182.1"/>
    <property type="molecule type" value="Genomic_DNA"/>
</dbReference>
<gene>
    <name evidence="3" type="ORF">GTC17262_03730</name>
</gene>
<evidence type="ECO:0000313" key="3">
    <source>
        <dbReference type="EMBL" id="BFO80182.1"/>
    </source>
</evidence>
<dbReference type="InterPro" id="IPR009362">
    <property type="entry name" value="YhcG_C"/>
</dbReference>
<sequence>MRVNDAMIEFYWNLGHDIVDMKAEAKWGEGIIKQLSLDMKDEFPDIKGFSTTNLWYVKQWYTFYRANYTKLQQLVGDIVTAENLQQHVGETEEESKRHQDTTEITYPYLFGLIPWGQHIMIVTKCKDIEEAIFYMSKSISAHWSRRVLESFIESDLFHSQGRLPTNFDKTLPPEYRSKVTEILKDPYDLGFVRLPTFYKEHDLEDALTHNITRFLLELGKGFTFYGRQVELIVSGTSYFLDMLFYHVRLKCYVVVELKATDFIPEYAGKLNFYVTAVDHLLKLEDDKPTIGLLICKSKDNTKVEWSFDGIGKPIGVATYDLHKNLPTAEELESQIKLMNKV</sequence>
<dbReference type="AlphaFoldDB" id="A0AB33JPP7"/>
<protein>
    <submittedName>
        <fullName evidence="3">PDDEXK nuclease domain-containing protein</fullName>
    </submittedName>
</protein>
<evidence type="ECO:0000259" key="2">
    <source>
        <dbReference type="Pfam" id="PF17761"/>
    </source>
</evidence>
<name>A0AB33JPP7_9BACT</name>
<dbReference type="Gene3D" id="3.40.1350.10">
    <property type="match status" value="1"/>
</dbReference>
<dbReference type="GO" id="GO:0003676">
    <property type="term" value="F:nucleic acid binding"/>
    <property type="evidence" value="ECO:0007669"/>
    <property type="project" value="InterPro"/>
</dbReference>
<dbReference type="PANTHER" id="PTHR30547:SF0">
    <property type="entry name" value="BLR8175 PROTEIN"/>
    <property type="match status" value="1"/>
</dbReference>
<dbReference type="PANTHER" id="PTHR30547">
    <property type="entry name" value="UNCHARACTERIZED PROTEIN YHCG-RELATED"/>
    <property type="match status" value="1"/>
</dbReference>
<organism evidence="3">
    <name type="scientific">Prevotella sp. GTC17262</name>
    <dbReference type="NCBI Taxonomy" id="3236797"/>
    <lineage>
        <taxon>Bacteria</taxon>
        <taxon>Pseudomonadati</taxon>
        <taxon>Bacteroidota</taxon>
        <taxon>Bacteroidia</taxon>
        <taxon>Bacteroidales</taxon>
        <taxon>Prevotellaceae</taxon>
        <taxon>Prevotella</taxon>
    </lineage>
</organism>
<accession>A0AB33JPP7</accession>
<feature type="domain" description="YhcG PDDEXK nuclease" evidence="1">
    <location>
        <begin position="181"/>
        <end position="334"/>
    </location>
</feature>
<feature type="domain" description="YhcG N-terminal" evidence="2">
    <location>
        <begin position="2"/>
        <end position="158"/>
    </location>
</feature>
<proteinExistence type="predicted"/>
<dbReference type="Pfam" id="PF17761">
    <property type="entry name" value="DUF1016_N"/>
    <property type="match status" value="1"/>
</dbReference>
<reference evidence="3" key="1">
    <citation type="submission" date="2024-07" db="EMBL/GenBank/DDBJ databases">
        <title>Complete genome sequence of Prevotella sp. YM-2024 GTC17262.</title>
        <authorList>
            <person name="Hayashi M."/>
            <person name="Muto Y."/>
            <person name="Tanaka K."/>
            <person name="Niwa H."/>
        </authorList>
    </citation>
    <scope>NUCLEOTIDE SEQUENCE</scope>
    <source>
        <strain evidence="3">GTC17262</strain>
    </source>
</reference>
<dbReference type="InterPro" id="IPR011856">
    <property type="entry name" value="tRNA_endonuc-like_dom_sf"/>
</dbReference>
<dbReference type="InterPro" id="IPR053148">
    <property type="entry name" value="PD-DEXK-like_domain"/>
</dbReference>
<evidence type="ECO:0000259" key="1">
    <source>
        <dbReference type="Pfam" id="PF06250"/>
    </source>
</evidence>